<gene>
    <name evidence="1" type="ORF">QWY14_02630</name>
</gene>
<dbReference type="Proteomes" id="UP001172055">
    <property type="component" value="Unassembled WGS sequence"/>
</dbReference>
<sequence length="111" mass="12895">MRCFCEQQETNELKLEGDIDTDPLWCIHCGCNLEVEELPLSRELQEELARWAAAYGDWVDWEKDQLLPNGHLLEDEHNKAGLSLTEKLKKELNNDYKIEFSPSLMANNYPA</sequence>
<evidence type="ECO:0000313" key="2">
    <source>
        <dbReference type="Proteomes" id="UP001172055"/>
    </source>
</evidence>
<proteinExistence type="predicted"/>
<dbReference type="EMBL" id="JAUJWV010000001">
    <property type="protein sequence ID" value="MDN7240664.1"/>
    <property type="molecule type" value="Genomic_DNA"/>
</dbReference>
<comment type="caution">
    <text evidence="1">The sequence shown here is derived from an EMBL/GenBank/DDBJ whole genome shotgun (WGS) entry which is preliminary data.</text>
</comment>
<dbReference type="RefSeq" id="WP_301722570.1">
    <property type="nucleotide sequence ID" value="NZ_JAUJWV010000001.1"/>
</dbReference>
<keyword evidence="2" id="KW-1185">Reference proteome</keyword>
<name>A0ABT8MZ07_9BACL</name>
<evidence type="ECO:0000313" key="1">
    <source>
        <dbReference type="EMBL" id="MDN7240664.1"/>
    </source>
</evidence>
<accession>A0ABT8MZ07</accession>
<reference evidence="1 2" key="1">
    <citation type="submission" date="2023-06" db="EMBL/GenBank/DDBJ databases">
        <title>Novel species in genus Planococcus.</title>
        <authorList>
            <person name="Ning S."/>
        </authorList>
    </citation>
    <scope>NUCLEOTIDE SEQUENCE [LARGE SCALE GENOMIC DNA]</scope>
    <source>
        <strain evidence="1 2">N028</strain>
    </source>
</reference>
<organism evidence="1 2">
    <name type="scientific">Planococcus shixiaomingii</name>
    <dbReference type="NCBI Taxonomy" id="3058393"/>
    <lineage>
        <taxon>Bacteria</taxon>
        <taxon>Bacillati</taxon>
        <taxon>Bacillota</taxon>
        <taxon>Bacilli</taxon>
        <taxon>Bacillales</taxon>
        <taxon>Caryophanaceae</taxon>
        <taxon>Planococcus</taxon>
    </lineage>
</organism>
<protein>
    <submittedName>
        <fullName evidence="1">Uncharacterized protein</fullName>
    </submittedName>
</protein>